<evidence type="ECO:0000313" key="9">
    <source>
        <dbReference type="EMBL" id="KQH83652.1"/>
    </source>
</evidence>
<dbReference type="Pfam" id="PF13807">
    <property type="entry name" value="GNVR"/>
    <property type="match status" value="1"/>
</dbReference>
<keyword evidence="4 6" id="KW-1133">Transmembrane helix</keyword>
<keyword evidence="2" id="KW-1003">Cell membrane</keyword>
<evidence type="ECO:0000256" key="6">
    <source>
        <dbReference type="SAM" id="Phobius"/>
    </source>
</evidence>
<dbReference type="EMBL" id="LKHS01000033">
    <property type="protein sequence ID" value="KQH83652.1"/>
    <property type="molecule type" value="Genomic_DNA"/>
</dbReference>
<proteinExistence type="predicted"/>
<dbReference type="InParanoid" id="A0A0Q2XQX4"/>
<feature type="transmembrane region" description="Helical" evidence="6">
    <location>
        <begin position="290"/>
        <end position="310"/>
    </location>
</feature>
<evidence type="ECO:0000256" key="2">
    <source>
        <dbReference type="ARBA" id="ARBA00022475"/>
    </source>
</evidence>
<evidence type="ECO:0000256" key="4">
    <source>
        <dbReference type="ARBA" id="ARBA00022989"/>
    </source>
</evidence>
<dbReference type="RefSeq" id="WP_055467216.1">
    <property type="nucleotide sequence ID" value="NZ_LKHS01000033.1"/>
</dbReference>
<dbReference type="Proteomes" id="UP000051221">
    <property type="component" value="Unassembled WGS sequence"/>
</dbReference>
<name>A0A0Q2XQX4_VIBFU</name>
<comment type="subcellular location">
    <subcellularLocation>
        <location evidence="1">Cell membrane</location>
        <topology evidence="1">Multi-pass membrane protein</topology>
    </subcellularLocation>
</comment>
<dbReference type="GO" id="GO:0005886">
    <property type="term" value="C:plasma membrane"/>
    <property type="evidence" value="ECO:0007669"/>
    <property type="project" value="UniProtKB-SubCell"/>
</dbReference>
<dbReference type="InterPro" id="IPR050445">
    <property type="entry name" value="Bact_polysacc_biosynth/exp"/>
</dbReference>
<feature type="transmembrane region" description="Helical" evidence="6">
    <location>
        <begin position="35"/>
        <end position="53"/>
    </location>
</feature>
<gene>
    <name evidence="9" type="ORF">AMR76_21830</name>
</gene>
<comment type="caution">
    <text evidence="9">The sequence shown here is derived from an EMBL/GenBank/DDBJ whole genome shotgun (WGS) entry which is preliminary data.</text>
</comment>
<dbReference type="PANTHER" id="PTHR32309:SF13">
    <property type="entry name" value="FERRIC ENTEROBACTIN TRANSPORT PROTEIN FEPE"/>
    <property type="match status" value="1"/>
</dbReference>
<feature type="domain" description="Tyrosine-protein kinase G-rich" evidence="8">
    <location>
        <begin position="248"/>
        <end position="311"/>
    </location>
</feature>
<dbReference type="AlphaFoldDB" id="A0A0Q2XQX4"/>
<accession>A0A0Q2XQX4</accession>
<dbReference type="Pfam" id="PF02706">
    <property type="entry name" value="Wzz"/>
    <property type="match status" value="1"/>
</dbReference>
<evidence type="ECO:0000259" key="7">
    <source>
        <dbReference type="Pfam" id="PF02706"/>
    </source>
</evidence>
<dbReference type="InterPro" id="IPR032807">
    <property type="entry name" value="GNVR"/>
</dbReference>
<evidence type="ECO:0000256" key="1">
    <source>
        <dbReference type="ARBA" id="ARBA00004651"/>
    </source>
</evidence>
<keyword evidence="10" id="KW-1185">Reference proteome</keyword>
<evidence type="ECO:0000256" key="5">
    <source>
        <dbReference type="ARBA" id="ARBA00023136"/>
    </source>
</evidence>
<dbReference type="PANTHER" id="PTHR32309">
    <property type="entry name" value="TYROSINE-PROTEIN KINASE"/>
    <property type="match status" value="1"/>
</dbReference>
<evidence type="ECO:0000256" key="3">
    <source>
        <dbReference type="ARBA" id="ARBA00022692"/>
    </source>
</evidence>
<protein>
    <submittedName>
        <fullName evidence="9">Lipopolysaccharide biosynthesis protein</fullName>
    </submittedName>
</protein>
<organism evidence="9 10">
    <name type="scientific">Vibrio furnissii</name>
    <dbReference type="NCBI Taxonomy" id="29494"/>
    <lineage>
        <taxon>Bacteria</taxon>
        <taxon>Pseudomonadati</taxon>
        <taxon>Pseudomonadota</taxon>
        <taxon>Gammaproteobacteria</taxon>
        <taxon>Vibrionales</taxon>
        <taxon>Vibrionaceae</taxon>
        <taxon>Vibrio</taxon>
    </lineage>
</organism>
<sequence length="316" mass="35693">MQQNQSQYKIHQQGSYSNGEINLRELFVSLWDGKWIIILFTAVFSIGSVIYAIKQPDIYKADALLAPADSSGSGGLSKMAGQLGGLAALAGVNIGSSDISQANLAAQVMKSRQFIENFISEHELLVPIMAVNGWDLNHNELIVNEEIYNEHTKEWLRNPKGLRGAKPSVQEAYEVFKKDILSVDQDKDSGLYNISVMYYSPYVSRQWVNWLVEDINRVMRDRTIAETTQNLSYLNAQLQKTSVTDMKSTFYTLIEEQTKSLMLAEVQDEFVFKVIDPAVLPEVKNKPKRAFICILGTLIGMMIGITVTFFKFTLRR</sequence>
<dbReference type="GO" id="GO:0004713">
    <property type="term" value="F:protein tyrosine kinase activity"/>
    <property type="evidence" value="ECO:0007669"/>
    <property type="project" value="TreeGrafter"/>
</dbReference>
<reference evidence="9 10" key="1">
    <citation type="submission" date="2015-08" db="EMBL/GenBank/DDBJ databases">
        <title>Antibacterial properties of a collection of Vibrionaceae strains.</title>
        <authorList>
            <person name="Giubergia S."/>
        </authorList>
    </citation>
    <scope>NUCLEOTIDE SEQUENCE [LARGE SCALE GENOMIC DNA]</scope>
    <source>
        <strain evidence="9 10">S0821</strain>
    </source>
</reference>
<feature type="domain" description="Polysaccharide chain length determinant N-terminal" evidence="7">
    <location>
        <begin position="20"/>
        <end position="121"/>
    </location>
</feature>
<evidence type="ECO:0000259" key="8">
    <source>
        <dbReference type="Pfam" id="PF13807"/>
    </source>
</evidence>
<dbReference type="InterPro" id="IPR003856">
    <property type="entry name" value="LPS_length_determ_N"/>
</dbReference>
<keyword evidence="3 6" id="KW-0812">Transmembrane</keyword>
<evidence type="ECO:0000313" key="10">
    <source>
        <dbReference type="Proteomes" id="UP000051221"/>
    </source>
</evidence>
<keyword evidence="5 6" id="KW-0472">Membrane</keyword>